<dbReference type="EMBL" id="CAFBMK010000135">
    <property type="protein sequence ID" value="CAB4926324.1"/>
    <property type="molecule type" value="Genomic_DNA"/>
</dbReference>
<dbReference type="Gene3D" id="1.10.10.60">
    <property type="entry name" value="Homeodomain-like"/>
    <property type="match status" value="1"/>
</dbReference>
<dbReference type="AlphaFoldDB" id="A0A6J7I6L6"/>
<keyword evidence="2" id="KW-0804">Transcription</keyword>
<organism evidence="4">
    <name type="scientific">freshwater metagenome</name>
    <dbReference type="NCBI Taxonomy" id="449393"/>
    <lineage>
        <taxon>unclassified sequences</taxon>
        <taxon>metagenomes</taxon>
        <taxon>ecological metagenomes</taxon>
    </lineage>
</organism>
<protein>
    <submittedName>
        <fullName evidence="4">Unannotated protein</fullName>
    </submittedName>
</protein>
<dbReference type="Gene3D" id="1.10.357.10">
    <property type="entry name" value="Tetracycline Repressor, domain 2"/>
    <property type="match status" value="1"/>
</dbReference>
<evidence type="ECO:0000256" key="1">
    <source>
        <dbReference type="ARBA" id="ARBA00023015"/>
    </source>
</evidence>
<reference evidence="4" key="1">
    <citation type="submission" date="2020-05" db="EMBL/GenBank/DDBJ databases">
        <authorList>
            <person name="Chiriac C."/>
            <person name="Salcher M."/>
            <person name="Ghai R."/>
            <person name="Kavagutti S V."/>
        </authorList>
    </citation>
    <scope>NUCLEOTIDE SEQUENCE</scope>
</reference>
<dbReference type="GO" id="GO:0045892">
    <property type="term" value="P:negative regulation of DNA-templated transcription"/>
    <property type="evidence" value="ECO:0007669"/>
    <property type="project" value="InterPro"/>
</dbReference>
<dbReference type="Pfam" id="PF02909">
    <property type="entry name" value="TetR_C_1"/>
    <property type="match status" value="1"/>
</dbReference>
<dbReference type="InterPro" id="IPR009057">
    <property type="entry name" value="Homeodomain-like_sf"/>
</dbReference>
<keyword evidence="1" id="KW-0805">Transcription regulation</keyword>
<proteinExistence type="predicted"/>
<evidence type="ECO:0000256" key="2">
    <source>
        <dbReference type="ARBA" id="ARBA00023163"/>
    </source>
</evidence>
<dbReference type="InterPro" id="IPR036271">
    <property type="entry name" value="Tet_transcr_reg_TetR-rel_C_sf"/>
</dbReference>
<dbReference type="InterPro" id="IPR004111">
    <property type="entry name" value="Repressor_TetR_C"/>
</dbReference>
<gene>
    <name evidence="4" type="ORF">UFOPK3564_02123</name>
</gene>
<evidence type="ECO:0000259" key="3">
    <source>
        <dbReference type="Pfam" id="PF02909"/>
    </source>
</evidence>
<evidence type="ECO:0000313" key="4">
    <source>
        <dbReference type="EMBL" id="CAB4926324.1"/>
    </source>
</evidence>
<dbReference type="SUPFAM" id="SSF48498">
    <property type="entry name" value="Tetracyclin repressor-like, C-terminal domain"/>
    <property type="match status" value="1"/>
</dbReference>
<dbReference type="SUPFAM" id="SSF46689">
    <property type="entry name" value="Homeodomain-like"/>
    <property type="match status" value="1"/>
</dbReference>
<sequence length="177" mass="19127">MRRLAEELGVSTMAAYRHVAGKDTLVDDVLEAALGGMDHHSSEDTWQEQVAELAQRSYDVFLSVPGLADHLHGRALSRPGIVQWLEALGRPLAEAGISEDERVGFVPSLIWLLRGAARLDAEWSETLQSLEQVSAGGADDAPLVRGGREEIGDREASDLFTASVQLLTDGLASRVRA</sequence>
<accession>A0A6J7I6L6</accession>
<feature type="domain" description="Tetracycline repressor TetR C-terminal" evidence="3">
    <location>
        <begin position="43"/>
        <end position="117"/>
    </location>
</feature>
<name>A0A6J7I6L6_9ZZZZ</name>